<protein>
    <recommendedName>
        <fullName evidence="3">DUF3158 domain-containing protein</fullName>
    </recommendedName>
</protein>
<proteinExistence type="predicted"/>
<sequence length="167" mass="19762">MQNELIPKNMYRDLAIQTPLNSVFKLFFSEINSIEDCEQLQVLLYQVREHLLKQHQNIVRKLRENDVIKALGFRLIQDKASSSGGHFLRWRLTLGKQENKGGLLWKGLIQDNQLQVEVKKRILQMEKERITLNMQMSILNSMMRQLSDSIKKLTDIKQEYIHLQDNK</sequence>
<name>U1GXM3_9PAST</name>
<evidence type="ECO:0000313" key="1">
    <source>
        <dbReference type="EMBL" id="ERF77263.1"/>
    </source>
</evidence>
<dbReference type="InterPro" id="IPR021502">
    <property type="entry name" value="DUF3158"/>
</dbReference>
<evidence type="ECO:0000313" key="2">
    <source>
        <dbReference type="Proteomes" id="UP000016529"/>
    </source>
</evidence>
<accession>U1GXM3</accession>
<dbReference type="PATRIC" id="fig|1195244.3.peg.2374"/>
<dbReference type="EMBL" id="AVOX01000086">
    <property type="protein sequence ID" value="ERF77263.1"/>
    <property type="molecule type" value="Genomic_DNA"/>
</dbReference>
<dbReference type="AlphaFoldDB" id="U1GXM3"/>
<comment type="caution">
    <text evidence="1">The sequence shown here is derived from an EMBL/GenBank/DDBJ whole genome shotgun (WGS) entry which is preliminary data.</text>
</comment>
<organism evidence="1 2">
    <name type="scientific">Gallibacterium anatis 12656/12</name>
    <dbReference type="NCBI Taxonomy" id="1195244"/>
    <lineage>
        <taxon>Bacteria</taxon>
        <taxon>Pseudomonadati</taxon>
        <taxon>Pseudomonadota</taxon>
        <taxon>Gammaproteobacteria</taxon>
        <taxon>Pasteurellales</taxon>
        <taxon>Pasteurellaceae</taxon>
        <taxon>Gallibacterium</taxon>
    </lineage>
</organism>
<gene>
    <name evidence="1" type="ORF">N561_12450</name>
</gene>
<evidence type="ECO:0008006" key="3">
    <source>
        <dbReference type="Google" id="ProtNLM"/>
    </source>
</evidence>
<dbReference type="Pfam" id="PF11358">
    <property type="entry name" value="DUF3158"/>
    <property type="match status" value="1"/>
</dbReference>
<reference evidence="1 2" key="1">
    <citation type="journal article" date="2013" name="Genome Announc.">
        <title>Draft Genome Sequence of Gallibacterium anatis bv. haemolytica 12656-12 Liver, an Isolate Obtained from the Liver of a Septicemic Chicken.</title>
        <authorList>
            <person name="Kudirkiene E."/>
            <person name="Christensen H."/>
            <person name="Bojesen A.M."/>
        </authorList>
    </citation>
    <scope>NUCLEOTIDE SEQUENCE [LARGE SCALE GENOMIC DNA]</scope>
    <source>
        <strain evidence="1">12656/12</strain>
    </source>
</reference>
<dbReference type="Proteomes" id="UP000016529">
    <property type="component" value="Unassembled WGS sequence"/>
</dbReference>